<feature type="transmembrane region" description="Helical" evidence="6">
    <location>
        <begin position="555"/>
        <end position="579"/>
    </location>
</feature>
<evidence type="ECO:0000259" key="7">
    <source>
        <dbReference type="Pfam" id="PF02687"/>
    </source>
</evidence>
<comment type="caution">
    <text evidence="8">The sequence shown here is derived from an EMBL/GenBank/DDBJ whole genome shotgun (WGS) entry which is preliminary data.</text>
</comment>
<evidence type="ECO:0000256" key="5">
    <source>
        <dbReference type="ARBA" id="ARBA00023136"/>
    </source>
</evidence>
<dbReference type="PANTHER" id="PTHR30287:SF1">
    <property type="entry name" value="INNER MEMBRANE PROTEIN"/>
    <property type="match status" value="1"/>
</dbReference>
<evidence type="ECO:0000313" key="9">
    <source>
        <dbReference type="Proteomes" id="UP000602087"/>
    </source>
</evidence>
<evidence type="ECO:0000256" key="6">
    <source>
        <dbReference type="SAM" id="Phobius"/>
    </source>
</evidence>
<protein>
    <submittedName>
        <fullName evidence="8">ABC transporter permease</fullName>
    </submittedName>
</protein>
<feature type="transmembrane region" description="Helical" evidence="6">
    <location>
        <begin position="232"/>
        <end position="255"/>
    </location>
</feature>
<organism evidence="8 9">
    <name type="scientific">Sanguibacter suaedae</name>
    <dbReference type="NCBI Taxonomy" id="2795737"/>
    <lineage>
        <taxon>Bacteria</taxon>
        <taxon>Bacillati</taxon>
        <taxon>Actinomycetota</taxon>
        <taxon>Actinomycetes</taxon>
        <taxon>Micrococcales</taxon>
        <taxon>Sanguibacteraceae</taxon>
        <taxon>Sanguibacter</taxon>
    </lineage>
</organism>
<comment type="subcellular location">
    <subcellularLocation>
        <location evidence="1">Cell membrane</location>
        <topology evidence="1">Multi-pass membrane protein</topology>
    </subcellularLocation>
</comment>
<feature type="transmembrane region" description="Helical" evidence="6">
    <location>
        <begin position="112"/>
        <end position="135"/>
    </location>
</feature>
<dbReference type="Pfam" id="PF02687">
    <property type="entry name" value="FtsX"/>
    <property type="match status" value="1"/>
</dbReference>
<dbReference type="PANTHER" id="PTHR30287">
    <property type="entry name" value="MEMBRANE COMPONENT OF PREDICTED ABC SUPERFAMILY METABOLITE UPTAKE TRANSPORTER"/>
    <property type="match status" value="1"/>
</dbReference>
<dbReference type="GO" id="GO:0005886">
    <property type="term" value="C:plasma membrane"/>
    <property type="evidence" value="ECO:0007669"/>
    <property type="project" value="UniProtKB-SubCell"/>
</dbReference>
<name>A0A934IBG7_9MICO</name>
<dbReference type="EMBL" id="JAEINH010000009">
    <property type="protein sequence ID" value="MBI9115625.1"/>
    <property type="molecule type" value="Genomic_DNA"/>
</dbReference>
<evidence type="ECO:0000256" key="1">
    <source>
        <dbReference type="ARBA" id="ARBA00004651"/>
    </source>
</evidence>
<dbReference type="RefSeq" id="WP_198734192.1">
    <property type="nucleotide sequence ID" value="NZ_JAEINH010000009.1"/>
</dbReference>
<evidence type="ECO:0000313" key="8">
    <source>
        <dbReference type="EMBL" id="MBI9115625.1"/>
    </source>
</evidence>
<sequence>MWSFARSSARAHRASLAGAFVIVVLASALLTATGVLLDSGARTGFGAEQPDGTAMLLVTVASSFAGTTVLVVLLMVSTTISAALRQRRQEFALLRAVGATGGQVRQMVTGEVLLVLALAGPVGAVPGLFAARLLTPLLESGGIVPAGYQLTLSPWPVLGTLLLLVPTGLLAARLASKEAVRTSPTAAVQQSEAEPSALSTARRTTAACLGVAGVAVATVPFFSPGIMGTAAAASSALLLITGSALAGPLLVAGLAERAVRASGPGSSVSGHMAMLNARGFSRRLTAAIVPLALLLALGTVQSGVDRTVVEASGVQLEDGLTADLVVDATDTQSTQLRGVPGVDAVASTGTVTADVKIEPDDEDLPALDALSWEPTALRLLGDGVTGVVDPLVREGTLDDLASAGTVAVSQDATFGTSKGLGDTVEVRDADGVETELTIVAVYDRSLGFGDYMVGLGSGLADGAALDTALVRTDAGATGDVRETVEALGLGVRTTGEYVDEVRASGAEQQQFSAVLLLALLTFIAMAAANTLAMLSSQRGGELALLRRTGATGRQLTTMVAVEAAFVAVLAWGIGTLSVVPALVGAGYGLLGTVLPPMNWPMYGGLTAAVVLIAVLAIVPVAARRGAGMARA</sequence>
<evidence type="ECO:0000256" key="4">
    <source>
        <dbReference type="ARBA" id="ARBA00022989"/>
    </source>
</evidence>
<evidence type="ECO:0000256" key="3">
    <source>
        <dbReference type="ARBA" id="ARBA00022692"/>
    </source>
</evidence>
<keyword evidence="3 6" id="KW-0812">Transmembrane</keyword>
<dbReference type="AlphaFoldDB" id="A0A934IBG7"/>
<feature type="transmembrane region" description="Helical" evidence="6">
    <location>
        <begin position="206"/>
        <end position="226"/>
    </location>
</feature>
<evidence type="ECO:0000256" key="2">
    <source>
        <dbReference type="ARBA" id="ARBA00022475"/>
    </source>
</evidence>
<reference evidence="8" key="1">
    <citation type="submission" date="2020-12" db="EMBL/GenBank/DDBJ databases">
        <title>Sanguibacter suaedae sp. nov., isolated from Suaeda aralocaspica.</title>
        <authorList>
            <person name="Ma Q."/>
        </authorList>
    </citation>
    <scope>NUCLEOTIDE SEQUENCE</scope>
    <source>
        <strain evidence="8">YZGR15</strain>
    </source>
</reference>
<proteinExistence type="predicted"/>
<feature type="transmembrane region" description="Helical" evidence="6">
    <location>
        <begin position="599"/>
        <end position="622"/>
    </location>
</feature>
<accession>A0A934IBG7</accession>
<feature type="transmembrane region" description="Helical" evidence="6">
    <location>
        <begin position="511"/>
        <end position="534"/>
    </location>
</feature>
<keyword evidence="9" id="KW-1185">Reference proteome</keyword>
<dbReference type="Proteomes" id="UP000602087">
    <property type="component" value="Unassembled WGS sequence"/>
</dbReference>
<feature type="domain" description="ABC3 transporter permease C-terminal" evidence="7">
    <location>
        <begin position="63"/>
        <end position="184"/>
    </location>
</feature>
<feature type="transmembrane region" description="Helical" evidence="6">
    <location>
        <begin position="284"/>
        <end position="304"/>
    </location>
</feature>
<gene>
    <name evidence="8" type="ORF">JAV76_11430</name>
</gene>
<keyword evidence="2" id="KW-1003">Cell membrane</keyword>
<feature type="transmembrane region" description="Helical" evidence="6">
    <location>
        <begin position="56"/>
        <end position="84"/>
    </location>
</feature>
<keyword evidence="4 6" id="KW-1133">Transmembrane helix</keyword>
<feature type="transmembrane region" description="Helical" evidence="6">
    <location>
        <begin position="155"/>
        <end position="175"/>
    </location>
</feature>
<dbReference type="InterPro" id="IPR003838">
    <property type="entry name" value="ABC3_permease_C"/>
</dbReference>
<keyword evidence="5 6" id="KW-0472">Membrane</keyword>
<dbReference type="InterPro" id="IPR038766">
    <property type="entry name" value="Membrane_comp_ABC_pdt"/>
</dbReference>